<evidence type="ECO:0000313" key="1">
    <source>
        <dbReference type="EMBL" id="KAH7904540.1"/>
    </source>
</evidence>
<accession>A0ACB7ZTK4</accession>
<dbReference type="EMBL" id="MU268439">
    <property type="protein sequence ID" value="KAH7904540.1"/>
    <property type="molecule type" value="Genomic_DNA"/>
</dbReference>
<gene>
    <name evidence="1" type="ORF">BJ138DRAFT_1119321</name>
</gene>
<proteinExistence type="predicted"/>
<evidence type="ECO:0000313" key="2">
    <source>
        <dbReference type="Proteomes" id="UP000790377"/>
    </source>
</evidence>
<protein>
    <submittedName>
        <fullName evidence="1">Uncharacterized protein</fullName>
    </submittedName>
</protein>
<sequence>MTTTAAVAFTLPMKRVSPRSRVQCNLTDNLSNFRLSITHGDALTRFLNVIPANSTTEETVSLLRQICYLITPRSSVYISELSVALALRKFPPAAVLTWRDISTVSPFRKKAAFAVTFYIRTHHPFSSIDFAVFLAYFMRTYPPTNFHRAPLQRISYVLRPDGVCGVLLCGEAVMYAFSDVVQLARRDPSTTISGWPVTTWPSTAAEMRHPRYVHQSFRSAKRLGCCLQN</sequence>
<reference evidence="1" key="1">
    <citation type="journal article" date="2021" name="New Phytol.">
        <title>Evolutionary innovations through gain and loss of genes in the ectomycorrhizal Boletales.</title>
        <authorList>
            <person name="Wu G."/>
            <person name="Miyauchi S."/>
            <person name="Morin E."/>
            <person name="Kuo A."/>
            <person name="Drula E."/>
            <person name="Varga T."/>
            <person name="Kohler A."/>
            <person name="Feng B."/>
            <person name="Cao Y."/>
            <person name="Lipzen A."/>
            <person name="Daum C."/>
            <person name="Hundley H."/>
            <person name="Pangilinan J."/>
            <person name="Johnson J."/>
            <person name="Barry K."/>
            <person name="LaButti K."/>
            <person name="Ng V."/>
            <person name="Ahrendt S."/>
            <person name="Min B."/>
            <person name="Choi I.G."/>
            <person name="Park H."/>
            <person name="Plett J.M."/>
            <person name="Magnuson J."/>
            <person name="Spatafora J.W."/>
            <person name="Nagy L.G."/>
            <person name="Henrissat B."/>
            <person name="Grigoriev I.V."/>
            <person name="Yang Z.L."/>
            <person name="Xu J."/>
            <person name="Martin F.M."/>
        </authorList>
    </citation>
    <scope>NUCLEOTIDE SEQUENCE</scope>
    <source>
        <strain evidence="1">ATCC 28755</strain>
    </source>
</reference>
<name>A0ACB7ZTK4_9AGAM</name>
<dbReference type="Proteomes" id="UP000790377">
    <property type="component" value="Unassembled WGS sequence"/>
</dbReference>
<keyword evidence="2" id="KW-1185">Reference proteome</keyword>
<comment type="caution">
    <text evidence="1">The sequence shown here is derived from an EMBL/GenBank/DDBJ whole genome shotgun (WGS) entry which is preliminary data.</text>
</comment>
<organism evidence="1 2">
    <name type="scientific">Hygrophoropsis aurantiaca</name>
    <dbReference type="NCBI Taxonomy" id="72124"/>
    <lineage>
        <taxon>Eukaryota</taxon>
        <taxon>Fungi</taxon>
        <taxon>Dikarya</taxon>
        <taxon>Basidiomycota</taxon>
        <taxon>Agaricomycotina</taxon>
        <taxon>Agaricomycetes</taxon>
        <taxon>Agaricomycetidae</taxon>
        <taxon>Boletales</taxon>
        <taxon>Coniophorineae</taxon>
        <taxon>Hygrophoropsidaceae</taxon>
        <taxon>Hygrophoropsis</taxon>
    </lineage>
</organism>